<gene>
    <name evidence="2" type="ORF">ACFPFM_33245</name>
</gene>
<evidence type="ECO:0000313" key="2">
    <source>
        <dbReference type="EMBL" id="MFC5058603.1"/>
    </source>
</evidence>
<protein>
    <submittedName>
        <fullName evidence="2">Uncharacterized protein</fullName>
    </submittedName>
</protein>
<organism evidence="2 3">
    <name type="scientific">Saccharothrix xinjiangensis</name>
    <dbReference type="NCBI Taxonomy" id="204798"/>
    <lineage>
        <taxon>Bacteria</taxon>
        <taxon>Bacillati</taxon>
        <taxon>Actinomycetota</taxon>
        <taxon>Actinomycetes</taxon>
        <taxon>Pseudonocardiales</taxon>
        <taxon>Pseudonocardiaceae</taxon>
        <taxon>Saccharothrix</taxon>
    </lineage>
</organism>
<feature type="compositionally biased region" description="Basic and acidic residues" evidence="1">
    <location>
        <begin position="1"/>
        <end position="24"/>
    </location>
</feature>
<name>A0ABV9Y8Q8_9PSEU</name>
<accession>A0ABV9Y8Q8</accession>
<feature type="region of interest" description="Disordered" evidence="1">
    <location>
        <begin position="113"/>
        <end position="137"/>
    </location>
</feature>
<comment type="caution">
    <text evidence="2">The sequence shown here is derived from an EMBL/GenBank/DDBJ whole genome shotgun (WGS) entry which is preliminary data.</text>
</comment>
<keyword evidence="3" id="KW-1185">Reference proteome</keyword>
<evidence type="ECO:0000256" key="1">
    <source>
        <dbReference type="SAM" id="MobiDB-lite"/>
    </source>
</evidence>
<feature type="region of interest" description="Disordered" evidence="1">
    <location>
        <begin position="1"/>
        <end position="28"/>
    </location>
</feature>
<dbReference type="RefSeq" id="WP_344038864.1">
    <property type="nucleotide sequence ID" value="NZ_BAAAKE010000013.1"/>
</dbReference>
<evidence type="ECO:0000313" key="3">
    <source>
        <dbReference type="Proteomes" id="UP001595833"/>
    </source>
</evidence>
<dbReference type="EMBL" id="JBHSJB010000033">
    <property type="protein sequence ID" value="MFC5058603.1"/>
    <property type="molecule type" value="Genomic_DNA"/>
</dbReference>
<reference evidence="3" key="1">
    <citation type="journal article" date="2019" name="Int. J. Syst. Evol. Microbiol.">
        <title>The Global Catalogue of Microorganisms (GCM) 10K type strain sequencing project: providing services to taxonomists for standard genome sequencing and annotation.</title>
        <authorList>
            <consortium name="The Broad Institute Genomics Platform"/>
            <consortium name="The Broad Institute Genome Sequencing Center for Infectious Disease"/>
            <person name="Wu L."/>
            <person name="Ma J."/>
        </authorList>
    </citation>
    <scope>NUCLEOTIDE SEQUENCE [LARGE SCALE GENOMIC DNA]</scope>
    <source>
        <strain evidence="3">KCTC 12848</strain>
    </source>
</reference>
<sequence length="137" mass="14485">MERAAGPRALDGEHDFAVEGRDQPGVDSAGVATRGAVVAGIAVGAARRWNTGDACRVGGEVFQRDGGRASQSPSRREVVVDGVVGWLVPLGRSSAAKDVEPLVLRREVAALRRTNPRPRRSGPTAPAAHWSTTPSWR</sequence>
<dbReference type="Proteomes" id="UP001595833">
    <property type="component" value="Unassembled WGS sequence"/>
</dbReference>
<proteinExistence type="predicted"/>